<feature type="region of interest" description="Disordered" evidence="1">
    <location>
        <begin position="60"/>
        <end position="102"/>
    </location>
</feature>
<dbReference type="AlphaFoldDB" id="A0AA40FJH2"/>
<evidence type="ECO:0000313" key="2">
    <source>
        <dbReference type="EMBL" id="KAK1120271.1"/>
    </source>
</evidence>
<feature type="compositionally biased region" description="Polar residues" evidence="1">
    <location>
        <begin position="90"/>
        <end position="99"/>
    </location>
</feature>
<gene>
    <name evidence="2" type="ORF">K0M31_012632</name>
</gene>
<keyword evidence="3" id="KW-1185">Reference proteome</keyword>
<comment type="caution">
    <text evidence="2">The sequence shown here is derived from an EMBL/GenBank/DDBJ whole genome shotgun (WGS) entry which is preliminary data.</text>
</comment>
<protein>
    <submittedName>
        <fullName evidence="2">Uncharacterized protein</fullName>
    </submittedName>
</protein>
<name>A0AA40FJH2_9HYME</name>
<reference evidence="2" key="1">
    <citation type="submission" date="2021-10" db="EMBL/GenBank/DDBJ databases">
        <title>Melipona bicolor Genome sequencing and assembly.</title>
        <authorList>
            <person name="Araujo N.S."/>
            <person name="Arias M.C."/>
        </authorList>
    </citation>
    <scope>NUCLEOTIDE SEQUENCE</scope>
    <source>
        <strain evidence="2">USP_2M_L1-L4_2017</strain>
        <tissue evidence="2">Whole body</tissue>
    </source>
</reference>
<dbReference type="Proteomes" id="UP001177670">
    <property type="component" value="Unassembled WGS sequence"/>
</dbReference>
<organism evidence="2 3">
    <name type="scientific">Melipona bicolor</name>
    <dbReference type="NCBI Taxonomy" id="60889"/>
    <lineage>
        <taxon>Eukaryota</taxon>
        <taxon>Metazoa</taxon>
        <taxon>Ecdysozoa</taxon>
        <taxon>Arthropoda</taxon>
        <taxon>Hexapoda</taxon>
        <taxon>Insecta</taxon>
        <taxon>Pterygota</taxon>
        <taxon>Neoptera</taxon>
        <taxon>Endopterygota</taxon>
        <taxon>Hymenoptera</taxon>
        <taxon>Apocrita</taxon>
        <taxon>Aculeata</taxon>
        <taxon>Apoidea</taxon>
        <taxon>Anthophila</taxon>
        <taxon>Apidae</taxon>
        <taxon>Melipona</taxon>
    </lineage>
</organism>
<evidence type="ECO:0000256" key="1">
    <source>
        <dbReference type="SAM" id="MobiDB-lite"/>
    </source>
</evidence>
<sequence length="130" mass="14902">MAKRKLPKEVYSETENSDEEFYFDSLNTNSDIESDNVCSDSGSDIVPVKRRLRQLVISSDSEVEENDEKENSSINEFTTWRDVTRRDQPQSKTNFSTGSKIVGPNVPVHCTEPIDFFRLFFSDTPNVIIN</sequence>
<proteinExistence type="predicted"/>
<accession>A0AA40FJH2</accession>
<evidence type="ECO:0000313" key="3">
    <source>
        <dbReference type="Proteomes" id="UP001177670"/>
    </source>
</evidence>
<dbReference type="EMBL" id="JAHYIQ010000032">
    <property type="protein sequence ID" value="KAK1120271.1"/>
    <property type="molecule type" value="Genomic_DNA"/>
</dbReference>